<dbReference type="SUPFAM" id="SSF53756">
    <property type="entry name" value="UDP-Glycosyltransferase/glycogen phosphorylase"/>
    <property type="match status" value="1"/>
</dbReference>
<reference evidence="5" key="1">
    <citation type="submission" date="2014-09" db="EMBL/GenBank/DDBJ databases">
        <authorList>
            <person name="Magalhaes I.L.F."/>
            <person name="Oliveira U."/>
            <person name="Santos F.R."/>
            <person name="Vidigal T.H.D.A."/>
            <person name="Brescovit A.D."/>
            <person name="Santos A.J."/>
        </authorList>
    </citation>
    <scope>NUCLEOTIDE SEQUENCE</scope>
    <source>
        <tissue evidence="5">Shoot tissue taken approximately 20 cm above the soil surface</tissue>
    </source>
</reference>
<feature type="region of interest" description="Disordered" evidence="3">
    <location>
        <begin position="208"/>
        <end position="233"/>
    </location>
</feature>
<evidence type="ECO:0000313" key="5">
    <source>
        <dbReference type="EMBL" id="JAE09488.1"/>
    </source>
</evidence>
<proteinExistence type="inferred from homology"/>
<feature type="compositionally biased region" description="Basic residues" evidence="3">
    <location>
        <begin position="208"/>
        <end position="221"/>
    </location>
</feature>
<evidence type="ECO:0000256" key="2">
    <source>
        <dbReference type="ARBA" id="ARBA00022676"/>
    </source>
</evidence>
<dbReference type="PANTHER" id="PTHR11926">
    <property type="entry name" value="GLUCOSYL/GLUCURONOSYL TRANSFERASES"/>
    <property type="match status" value="1"/>
</dbReference>
<keyword evidence="2" id="KW-0808">Transferase</keyword>
<evidence type="ECO:0000256" key="3">
    <source>
        <dbReference type="SAM" id="MobiDB-lite"/>
    </source>
</evidence>
<evidence type="ECO:0000256" key="1">
    <source>
        <dbReference type="ARBA" id="ARBA00009995"/>
    </source>
</evidence>
<keyword evidence="2" id="KW-0328">Glycosyltransferase</keyword>
<dbReference type="InterPro" id="IPR058980">
    <property type="entry name" value="Glyco_transf_N"/>
</dbReference>
<protein>
    <submittedName>
        <fullName evidence="5">Bx9</fullName>
    </submittedName>
</protein>
<dbReference type="GO" id="GO:0080044">
    <property type="term" value="F:quercetin 7-O-glucosyltransferase activity"/>
    <property type="evidence" value="ECO:0007669"/>
    <property type="project" value="TreeGrafter"/>
</dbReference>
<feature type="compositionally biased region" description="Basic and acidic residues" evidence="3">
    <location>
        <begin position="263"/>
        <end position="272"/>
    </location>
</feature>
<dbReference type="PANTHER" id="PTHR11926:SF1374">
    <property type="entry name" value="UDP-GLYCOSYLTRANSFERASE 76F1-RELATED"/>
    <property type="match status" value="1"/>
</dbReference>
<dbReference type="EMBL" id="GBRH01188408">
    <property type="protein sequence ID" value="JAE09488.1"/>
    <property type="molecule type" value="Transcribed_RNA"/>
</dbReference>
<name>A0A0A9FME5_ARUDO</name>
<reference evidence="5" key="2">
    <citation type="journal article" date="2015" name="Data Brief">
        <title>Shoot transcriptome of the giant reed, Arundo donax.</title>
        <authorList>
            <person name="Barrero R.A."/>
            <person name="Guerrero F.D."/>
            <person name="Moolhuijzen P."/>
            <person name="Goolsby J.A."/>
            <person name="Tidwell J."/>
            <person name="Bellgard S.E."/>
            <person name="Bellgard M.I."/>
        </authorList>
    </citation>
    <scope>NUCLEOTIDE SEQUENCE</scope>
    <source>
        <tissue evidence="5">Shoot tissue taken approximately 20 cm above the soil surface</tissue>
    </source>
</reference>
<feature type="region of interest" description="Disordered" evidence="3">
    <location>
        <begin position="251"/>
        <end position="272"/>
    </location>
</feature>
<dbReference type="AlphaFoldDB" id="A0A0A9FME5"/>
<dbReference type="Gene3D" id="3.40.50.2000">
    <property type="entry name" value="Glycogen Phosphorylase B"/>
    <property type="match status" value="1"/>
</dbReference>
<dbReference type="GO" id="GO:0080043">
    <property type="term" value="F:quercetin 3-O-glucosyltransferase activity"/>
    <property type="evidence" value="ECO:0007669"/>
    <property type="project" value="TreeGrafter"/>
</dbReference>
<sequence>MATWSGAGRRVVLFPFPYQGHLNPMLRLAAALHARGLAVTVLHTEFRAPDQAQHPAVYRFVPVPADVPPELPASEDVARVVTSLNAICTAPFKDRLAALLSEGKGGGGGVRCVITDVIWFLAQAASRELGVPALGLMTSSAASLRTFMAYPTLLEKGYLPVKESEKEAPVHELPPFRVKDLQRIDTSSLPDFAGLPAILRPNTQYVRRHRGPRRRRHPRGHVHPDVRSRPAQQVRAVGKIKSVAAGPRVPRVAGHAGARHRALRELREPRRR</sequence>
<dbReference type="Pfam" id="PF26168">
    <property type="entry name" value="Glyco_transf_N"/>
    <property type="match status" value="1"/>
</dbReference>
<organism evidence="5">
    <name type="scientific">Arundo donax</name>
    <name type="common">Giant reed</name>
    <name type="synonym">Donax arundinaceus</name>
    <dbReference type="NCBI Taxonomy" id="35708"/>
    <lineage>
        <taxon>Eukaryota</taxon>
        <taxon>Viridiplantae</taxon>
        <taxon>Streptophyta</taxon>
        <taxon>Embryophyta</taxon>
        <taxon>Tracheophyta</taxon>
        <taxon>Spermatophyta</taxon>
        <taxon>Magnoliopsida</taxon>
        <taxon>Liliopsida</taxon>
        <taxon>Poales</taxon>
        <taxon>Poaceae</taxon>
        <taxon>PACMAD clade</taxon>
        <taxon>Arundinoideae</taxon>
        <taxon>Arundineae</taxon>
        <taxon>Arundo</taxon>
    </lineage>
</organism>
<accession>A0A0A9FME5</accession>
<dbReference type="FunFam" id="3.40.50.2000:FF:000120">
    <property type="entry name" value="UDP-glycosyltransferase 76C1"/>
    <property type="match status" value="1"/>
</dbReference>
<feature type="domain" description="Glycosyltransferase N-terminal" evidence="4">
    <location>
        <begin position="11"/>
        <end position="40"/>
    </location>
</feature>
<evidence type="ECO:0000259" key="4">
    <source>
        <dbReference type="Pfam" id="PF26168"/>
    </source>
</evidence>
<comment type="similarity">
    <text evidence="1">Belongs to the UDP-glycosyltransferase family.</text>
</comment>